<gene>
    <name evidence="1" type="ORF">AVEN_201170_1</name>
</gene>
<comment type="caution">
    <text evidence="1">The sequence shown here is derived from an EMBL/GenBank/DDBJ whole genome shotgun (WGS) entry which is preliminary data.</text>
</comment>
<accession>A0A4Y2KFA2</accession>
<protein>
    <submittedName>
        <fullName evidence="1">Uncharacterized protein</fullName>
    </submittedName>
</protein>
<evidence type="ECO:0000313" key="1">
    <source>
        <dbReference type="EMBL" id="GBN00669.1"/>
    </source>
</evidence>
<reference evidence="1 2" key="1">
    <citation type="journal article" date="2019" name="Sci. Rep.">
        <title>Orb-weaving spider Araneus ventricosus genome elucidates the spidroin gene catalogue.</title>
        <authorList>
            <person name="Kono N."/>
            <person name="Nakamura H."/>
            <person name="Ohtoshi R."/>
            <person name="Moran D.A.P."/>
            <person name="Shinohara A."/>
            <person name="Yoshida Y."/>
            <person name="Fujiwara M."/>
            <person name="Mori M."/>
            <person name="Tomita M."/>
            <person name="Arakawa K."/>
        </authorList>
    </citation>
    <scope>NUCLEOTIDE SEQUENCE [LARGE SCALE GENOMIC DNA]</scope>
</reference>
<proteinExistence type="predicted"/>
<evidence type="ECO:0000313" key="2">
    <source>
        <dbReference type="Proteomes" id="UP000499080"/>
    </source>
</evidence>
<sequence>MFRSRFSGNKQRPTFYAGAGFKSNNRRTTFCDGAGFRIVIRERLSTFQPVEGLRATSPIHGGSSVESGFQPGTLRPKAEALPLGHLCSYIPPGGVLNMKIKSRHISKCVHASLKCAAMVMWVQLPHF</sequence>
<keyword evidence="2" id="KW-1185">Reference proteome</keyword>
<dbReference type="Proteomes" id="UP000499080">
    <property type="component" value="Unassembled WGS sequence"/>
</dbReference>
<name>A0A4Y2KFA2_ARAVE</name>
<dbReference type="AlphaFoldDB" id="A0A4Y2KFA2"/>
<organism evidence="1 2">
    <name type="scientific">Araneus ventricosus</name>
    <name type="common">Orbweaver spider</name>
    <name type="synonym">Epeira ventricosa</name>
    <dbReference type="NCBI Taxonomy" id="182803"/>
    <lineage>
        <taxon>Eukaryota</taxon>
        <taxon>Metazoa</taxon>
        <taxon>Ecdysozoa</taxon>
        <taxon>Arthropoda</taxon>
        <taxon>Chelicerata</taxon>
        <taxon>Arachnida</taxon>
        <taxon>Araneae</taxon>
        <taxon>Araneomorphae</taxon>
        <taxon>Entelegynae</taxon>
        <taxon>Araneoidea</taxon>
        <taxon>Araneidae</taxon>
        <taxon>Araneus</taxon>
    </lineage>
</organism>
<dbReference type="EMBL" id="BGPR01004538">
    <property type="protein sequence ID" value="GBN00669.1"/>
    <property type="molecule type" value="Genomic_DNA"/>
</dbReference>